<name>A0AA48M3U5_9ZZZZ</name>
<gene>
    <name evidence="1" type="ORF">AMST5_03843</name>
</gene>
<sequence>MKVPSLGAPEIEQALISPISVFDNPEEVVDTPALAKIMKIEILKRWELDARALQRATEENMSGGAPPDIDAVNAALAKLDPEGKALADFQRAPTKL</sequence>
<dbReference type="AlphaFoldDB" id="A0AA48M3U5"/>
<reference evidence="1" key="1">
    <citation type="submission" date="2023-07" db="EMBL/GenBank/DDBJ databases">
        <authorList>
            <person name="Pelsma A.J. K."/>
        </authorList>
    </citation>
    <scope>NUCLEOTIDE SEQUENCE</scope>
</reference>
<dbReference type="EMBL" id="OY288114">
    <property type="protein sequence ID" value="CAJ0888025.1"/>
    <property type="molecule type" value="Genomic_DNA"/>
</dbReference>
<protein>
    <submittedName>
        <fullName evidence="1">Uncharacterized protein</fullName>
    </submittedName>
</protein>
<evidence type="ECO:0000313" key="1">
    <source>
        <dbReference type="EMBL" id="CAJ0888025.1"/>
    </source>
</evidence>
<proteinExistence type="predicted"/>
<organism evidence="1">
    <name type="scientific">freshwater sediment metagenome</name>
    <dbReference type="NCBI Taxonomy" id="556182"/>
    <lineage>
        <taxon>unclassified sequences</taxon>
        <taxon>metagenomes</taxon>
        <taxon>ecological metagenomes</taxon>
    </lineage>
</organism>
<accession>A0AA48M3U5</accession>